<protein>
    <submittedName>
        <fullName evidence="8">TPR domain-containing protein</fullName>
    </submittedName>
</protein>
<feature type="repeat" description="TPR" evidence="4">
    <location>
        <begin position="654"/>
        <end position="687"/>
    </location>
</feature>
<gene>
    <name evidence="8" type="ORF">BN1205_102450</name>
</gene>
<accession>A0A0F7USR1</accession>
<dbReference type="PROSITE" id="PS50005">
    <property type="entry name" value="TPR"/>
    <property type="match status" value="2"/>
</dbReference>
<name>A0A0F7USR1_TOXGV</name>
<comment type="similarity">
    <text evidence="1">Belongs to the TTC21 family.</text>
</comment>
<feature type="repeat" description="TPR" evidence="4">
    <location>
        <begin position="1245"/>
        <end position="1278"/>
    </location>
</feature>
<dbReference type="GO" id="GO:0030991">
    <property type="term" value="C:intraciliary transport particle A"/>
    <property type="evidence" value="ECO:0007669"/>
    <property type="project" value="TreeGrafter"/>
</dbReference>
<dbReference type="Gene3D" id="1.25.40.10">
    <property type="entry name" value="Tetratricopeptide repeat domain"/>
    <property type="match status" value="5"/>
</dbReference>
<evidence type="ECO:0000313" key="8">
    <source>
        <dbReference type="EMBL" id="CEL73069.1"/>
    </source>
</evidence>
<reference evidence="8" key="1">
    <citation type="journal article" date="2015" name="PLoS ONE">
        <title>Comprehensive Evaluation of Toxoplasma gondii VEG and Neospora caninum LIV Genomes with Tachyzoite Stage Transcriptome and Proteome Defines Novel Transcript Features.</title>
        <authorList>
            <person name="Ramaprasad A."/>
            <person name="Mourier T."/>
            <person name="Naeem R."/>
            <person name="Malas T.B."/>
            <person name="Moussa E."/>
            <person name="Panigrahi A."/>
            <person name="Vermont S.J."/>
            <person name="Otto T.D."/>
            <person name="Wastling J."/>
            <person name="Pain A."/>
        </authorList>
    </citation>
    <scope>NUCLEOTIDE SEQUENCE</scope>
    <source>
        <strain evidence="8">VEG</strain>
    </source>
</reference>
<dbReference type="InterPro" id="IPR040364">
    <property type="entry name" value="TTC21A/TTC21B"/>
</dbReference>
<dbReference type="Pfam" id="PF25064">
    <property type="entry name" value="ARM_TT21_5th"/>
    <property type="match status" value="1"/>
</dbReference>
<dbReference type="Pfam" id="PF25068">
    <property type="entry name" value="ARM_TT21_4th"/>
    <property type="match status" value="1"/>
</dbReference>
<dbReference type="Pfam" id="PF25063">
    <property type="entry name" value="ARM_TT21_C"/>
    <property type="match status" value="1"/>
</dbReference>
<evidence type="ECO:0000259" key="7">
    <source>
        <dbReference type="Pfam" id="PF25068"/>
    </source>
</evidence>
<organism evidence="8">
    <name type="scientific">Toxoplasma gondii (strain ATCC 50861 / VEG)</name>
    <dbReference type="NCBI Taxonomy" id="432359"/>
    <lineage>
        <taxon>Eukaryota</taxon>
        <taxon>Sar</taxon>
        <taxon>Alveolata</taxon>
        <taxon>Apicomplexa</taxon>
        <taxon>Conoidasida</taxon>
        <taxon>Coccidia</taxon>
        <taxon>Eucoccidiorida</taxon>
        <taxon>Eimeriorina</taxon>
        <taxon>Sarcocystidae</taxon>
        <taxon>Toxoplasma</taxon>
    </lineage>
</organism>
<evidence type="ECO:0000256" key="3">
    <source>
        <dbReference type="ARBA" id="ARBA00022803"/>
    </source>
</evidence>
<keyword evidence="3 4" id="KW-0802">TPR repeat</keyword>
<feature type="domain" description="Tetratricopeptide repeat protein 21A/21B C-terminal ARM" evidence="5">
    <location>
        <begin position="1113"/>
        <end position="1325"/>
    </location>
</feature>
<dbReference type="InterPro" id="IPR011990">
    <property type="entry name" value="TPR-like_helical_dom_sf"/>
</dbReference>
<dbReference type="GO" id="GO:0061512">
    <property type="term" value="P:protein localization to cilium"/>
    <property type="evidence" value="ECO:0007669"/>
    <property type="project" value="TreeGrafter"/>
</dbReference>
<evidence type="ECO:0000259" key="5">
    <source>
        <dbReference type="Pfam" id="PF25063"/>
    </source>
</evidence>
<dbReference type="InterPro" id="IPR019734">
    <property type="entry name" value="TPR_rpt"/>
</dbReference>
<sequence>MCLKDITSPSEESYELEGWIELRRHRPFRSCDLRNGTVIWVPDKAQQDSSVKQHADTSNDATLKCEESFERARGKGVLASDKRIPAPSTLMGKATVQILNNCWLGAQDTLQEALQHYPWFWPASVYKSELLMLLGRWDEAAECARNVLQVEEDDLDSHTVLILQAVAQKGDLDQGVLKVRTFFKMLAVQEPYSFALWVDSARLFLSTVGIHDDATEAILSFLSAACSLTENRLTEYQEQLDHATEQPEETGLLLPYHNLLLSMRKVRAGVKVDVADETTFLNLQEAVAYVDETVSCTVRDFRSTLGMNFFMAFRANLLFDAASTYVDLACYGSLMKTLKPAIGSIVVELCTGFLTSTTPSKDTGFVADALAKAASVLATLCHFMPGHGMAKAMIARVHLQQGDMETARRLLLDALSSSLFSGDVGSVKCSIAAHFRLLLARIAQLEGQPAEGLAQLEKALSLDPRLKSYLPYYLVKAELQMQKTEFEDAVSTLEEAQPLSIVRLKAAQKLNCERQDADRAAEMANPTIGSSSRRPDQYLFCQVTDLERVEFHCLMAAAASKSNRGDKAEQILSRAFSSFAGGPLEGKLVLCSAAIAAETGDNARAAQLLSSVTPSNPFYVKAQTSLAQIFLREKKNKAAYARCFRDIASVQPTAENFTAIGEALLEIYEPRGAVQAFEQALRAKPEDRKLVRCIVAALAKTHQFERATAYANNSLREQPDDLELRLDLVALLFRLRRWQEAIETASPVDGDNITYDKCFTLGAKVQILLLKVKALLSQTSSYSARGNETDLEDSALRTLHRCRLAIKRYLELHQRSAESALSEGAWRIPRLGADVYCQLGTILEKRKGEAEQAAQCFEAARELDNERTPALLALSRIRLRQGHLEAAEECLAALQRLDPTNEGASLIKSEIVAAALLDNVRHTPCDLVSHCFSLLHLNPPHFKALGDALALMRKQGLLIENYSSIKTAIETVKQSAGGLYIEAGTNYCLGIIKRWRIFPNEALQHLSIACRHPSFYHDSMRHMVEICLDPGDRITVETLCSRQRPSLRSSSTSSLDGSTSTGGVFLPLRNLVSWSSTTSFGNSSFPLASSVPDDTEQWSSSTAPDVQATNAFEAERLLQAWHAAGPPAEMRQRLVTWQIEALAFSKERTKMDLALKAVGDLLQHRNDVPLLLAAAETLLVMRQTSKARVHLRQICELAKKDVDGTAELETERASLLLGELYIQAGKIDSAIPLINLVTNRNKECARAWELLGMCAEKRGHYHEAADHYGKAWRLADERNVTVGYRLADSLLKAKQPVKAITACLAVLRQKPDFLKIRKEVLDKARRDLRP</sequence>
<dbReference type="SUPFAM" id="SSF48452">
    <property type="entry name" value="TPR-like"/>
    <property type="match status" value="3"/>
</dbReference>
<dbReference type="InterPro" id="IPR056835">
    <property type="entry name" value="ARM_TT21_5th"/>
</dbReference>
<feature type="domain" description="Tetratricopeptide repeat protein 21A/21B fifth ARM repeats" evidence="6">
    <location>
        <begin position="928"/>
        <end position="1028"/>
    </location>
</feature>
<proteinExistence type="inferred from homology"/>
<evidence type="ECO:0000256" key="2">
    <source>
        <dbReference type="ARBA" id="ARBA00022737"/>
    </source>
</evidence>
<dbReference type="PANTHER" id="PTHR14699">
    <property type="entry name" value="STI2 PROTEIN-RELATED"/>
    <property type="match status" value="1"/>
</dbReference>
<dbReference type="GO" id="GO:0005929">
    <property type="term" value="C:cilium"/>
    <property type="evidence" value="ECO:0007669"/>
    <property type="project" value="GOC"/>
</dbReference>
<dbReference type="PANTHER" id="PTHR14699:SF0">
    <property type="entry name" value="TETRATRICOPEPTIDE REPEAT PROTEIN 21 HOMOLOG"/>
    <property type="match status" value="1"/>
</dbReference>
<dbReference type="InterPro" id="IPR056836">
    <property type="entry name" value="ARM_TT21_4th"/>
</dbReference>
<dbReference type="SMART" id="SM00028">
    <property type="entry name" value="TPR"/>
    <property type="match status" value="9"/>
</dbReference>
<feature type="domain" description="Tetratricopeptide repeat protein 21A/21B fourth ARM" evidence="7">
    <location>
        <begin position="693"/>
        <end position="859"/>
    </location>
</feature>
<dbReference type="EMBL" id="LN714495">
    <property type="protein sequence ID" value="CEL73069.1"/>
    <property type="molecule type" value="Genomic_DNA"/>
</dbReference>
<dbReference type="Pfam" id="PF25058">
    <property type="entry name" value="ARM_TT21"/>
    <property type="match status" value="1"/>
</dbReference>
<dbReference type="InterPro" id="IPR056834">
    <property type="entry name" value="ARM_TT21_C"/>
</dbReference>
<keyword evidence="2" id="KW-0677">Repeat</keyword>
<evidence type="ECO:0000259" key="6">
    <source>
        <dbReference type="Pfam" id="PF25064"/>
    </source>
</evidence>
<evidence type="ECO:0000256" key="4">
    <source>
        <dbReference type="PROSITE-ProRule" id="PRU00339"/>
    </source>
</evidence>
<dbReference type="GO" id="GO:0035721">
    <property type="term" value="P:intraciliary retrograde transport"/>
    <property type="evidence" value="ECO:0007669"/>
    <property type="project" value="TreeGrafter"/>
</dbReference>
<evidence type="ECO:0000256" key="1">
    <source>
        <dbReference type="ARBA" id="ARBA00010935"/>
    </source>
</evidence>